<dbReference type="Proteomes" id="UP000624419">
    <property type="component" value="Unassembled WGS sequence"/>
</dbReference>
<comment type="caution">
    <text evidence="1">The sequence shown here is derived from an EMBL/GenBank/DDBJ whole genome shotgun (WGS) entry which is preliminary data.</text>
</comment>
<organism evidence="1 2">
    <name type="scientific">Salinimonas profundi</name>
    <dbReference type="NCBI Taxonomy" id="2729140"/>
    <lineage>
        <taxon>Bacteria</taxon>
        <taxon>Pseudomonadati</taxon>
        <taxon>Pseudomonadota</taxon>
        <taxon>Gammaproteobacteria</taxon>
        <taxon>Alteromonadales</taxon>
        <taxon>Alteromonadaceae</taxon>
        <taxon>Alteromonas/Salinimonas group</taxon>
        <taxon>Salinimonas</taxon>
    </lineage>
</organism>
<evidence type="ECO:0000313" key="1">
    <source>
        <dbReference type="EMBL" id="MBD3584297.1"/>
    </source>
</evidence>
<gene>
    <name evidence="1" type="ORF">HHX48_00940</name>
</gene>
<accession>A0ABR8LDC7</accession>
<protein>
    <submittedName>
        <fullName evidence="1">Cyanophycinase</fullName>
    </submittedName>
</protein>
<reference evidence="1 2" key="1">
    <citation type="submission" date="2020-04" db="EMBL/GenBank/DDBJ databases">
        <title>Salinimonas sp. HHU 13199.</title>
        <authorList>
            <person name="Cui X."/>
            <person name="Zhang D."/>
        </authorList>
    </citation>
    <scope>NUCLEOTIDE SEQUENCE [LARGE SCALE GENOMIC DNA]</scope>
    <source>
        <strain evidence="1 2">HHU 13199</strain>
    </source>
</reference>
<proteinExistence type="predicted"/>
<dbReference type="RefSeq" id="WP_191021769.1">
    <property type="nucleotide sequence ID" value="NZ_JABBXD010000001.1"/>
</dbReference>
<dbReference type="CDD" id="cd03145">
    <property type="entry name" value="GAT1_cyanophycinase"/>
    <property type="match status" value="1"/>
</dbReference>
<dbReference type="InterPro" id="IPR029062">
    <property type="entry name" value="Class_I_gatase-like"/>
</dbReference>
<dbReference type="PANTHER" id="PTHR36175:SF1">
    <property type="entry name" value="CYANOPHYCINASE"/>
    <property type="match status" value="1"/>
</dbReference>
<dbReference type="PANTHER" id="PTHR36175">
    <property type="entry name" value="CYANOPHYCINASE"/>
    <property type="match status" value="1"/>
</dbReference>
<sequence>MKIFNSKIASILPMKAAISTYLIIFLCTISTPALAEKVTILIGGALHTCSSYSQQNCQDDQVPSGKQHALYNIDETSLSQLSMLMGELSESIECNALVDGQSNILQKIKRLRRYQGKTLTKSELLSLWNDSGSPLSYALSDTLYYALLDTLEIAQQKEIVNVAANRSSYAADIVKHVELHTRRLAGERQSGQKPKILVITASGRDPYESADFYEQLFTFDGIATQWLALTPALVDAITAQDCSRLDDYRQAHNTFARKTVYPHRTAQEQALCQSGLQGIIDAVRTATTLVFNGGDQSLTRKVLFDSHNQAYPWTDVIKARPIIVGTSAGTTVQSGGSRNGVPVPMISNGSAIQALNTGAHAGSPPSQRCRKTCSDKLHPDALTYVASGGLGRVAFLVDTHFSERNRGVRLHVLARDTGQTSGFGVDETTALVVTDSQGTRTMQVIGENGVVKIVPNAEQTFLYSYYPSGTSLFADDDKVYLKHDTVSHERTATAAYELPDLLSDAHLRGITQTMCAKNIKSSTATHRQGDVIWQFIMDASNADYVQVHEQSNGCAIESLRITYQKQSEN</sequence>
<keyword evidence="2" id="KW-1185">Reference proteome</keyword>
<name>A0ABR8LDC7_9ALTE</name>
<dbReference type="Gene3D" id="3.40.50.880">
    <property type="match status" value="1"/>
</dbReference>
<dbReference type="SUPFAM" id="SSF52317">
    <property type="entry name" value="Class I glutamine amidotransferase-like"/>
    <property type="match status" value="1"/>
</dbReference>
<evidence type="ECO:0000313" key="2">
    <source>
        <dbReference type="Proteomes" id="UP000624419"/>
    </source>
</evidence>
<dbReference type="EMBL" id="JABBXD010000001">
    <property type="protein sequence ID" value="MBD3584297.1"/>
    <property type="molecule type" value="Genomic_DNA"/>
</dbReference>